<sequence length="435" mass="49421">MDVQSSSRHLVEIDLTQESGDDTDFTAEEEDTEEEDDIKMEDVSSQVAASTSTKPAADDQTEPQVCIAIEEMDEEDDDESTGSSDSIDDLIDDGQSSKQTTPDPDEPSTSKPDTSTRVHQDESGKGARFIKYNEGVESEESSSRSYVSDSWSELGDDDQRQESAEAQEAVIDEHFKEALAALRANKRDKSMRILLNILADPIVSKEFQVDEWTHFDWTSARTKTSNQRASNLAKIFFSTNVAIAELVENPVPFYMQALSVRPELSELWYECGKAAAKLSDWSTAEFCFKQCNKDDFRAWESLLLLHFLQQNFHECFIYLKKIFAQCKDHQFCDNKFLGENFEKVLDAKVDKQIGDKIANFTSKSSNNLEDARLNPFVEILTQVEVYAPLRLRLDMDMKMEQLGSLICDAFDRIETFSLISEQSIIVEERKMSSIY</sequence>
<evidence type="ECO:0000313" key="3">
    <source>
        <dbReference type="WBParaSite" id="jg3998"/>
    </source>
</evidence>
<feature type="compositionally biased region" description="Polar residues" evidence="1">
    <location>
        <begin position="43"/>
        <end position="54"/>
    </location>
</feature>
<protein>
    <submittedName>
        <fullName evidence="3">Uncharacterized protein</fullName>
    </submittedName>
</protein>
<accession>A0A915E9L2</accession>
<evidence type="ECO:0000256" key="1">
    <source>
        <dbReference type="SAM" id="MobiDB-lite"/>
    </source>
</evidence>
<feature type="compositionally biased region" description="Polar residues" evidence="1">
    <location>
        <begin position="98"/>
        <end position="113"/>
    </location>
</feature>
<feature type="compositionally biased region" description="Low complexity" evidence="1">
    <location>
        <begin position="143"/>
        <end position="153"/>
    </location>
</feature>
<dbReference type="AlphaFoldDB" id="A0A915E9L2"/>
<reference evidence="3" key="1">
    <citation type="submission" date="2022-11" db="UniProtKB">
        <authorList>
            <consortium name="WormBaseParasite"/>
        </authorList>
    </citation>
    <scope>IDENTIFICATION</scope>
</reference>
<dbReference type="SUPFAM" id="SSF48452">
    <property type="entry name" value="TPR-like"/>
    <property type="match status" value="1"/>
</dbReference>
<feature type="compositionally biased region" description="Basic and acidic residues" evidence="1">
    <location>
        <begin position="114"/>
        <end position="125"/>
    </location>
</feature>
<feature type="compositionally biased region" description="Acidic residues" evidence="1">
    <location>
        <begin position="19"/>
        <end position="39"/>
    </location>
</feature>
<dbReference type="Gene3D" id="1.25.40.10">
    <property type="entry name" value="Tetratricopeptide repeat domain"/>
    <property type="match status" value="1"/>
</dbReference>
<name>A0A915E9L2_9BILA</name>
<organism evidence="2 3">
    <name type="scientific">Ditylenchus dipsaci</name>
    <dbReference type="NCBI Taxonomy" id="166011"/>
    <lineage>
        <taxon>Eukaryota</taxon>
        <taxon>Metazoa</taxon>
        <taxon>Ecdysozoa</taxon>
        <taxon>Nematoda</taxon>
        <taxon>Chromadorea</taxon>
        <taxon>Rhabditida</taxon>
        <taxon>Tylenchina</taxon>
        <taxon>Tylenchomorpha</taxon>
        <taxon>Sphaerularioidea</taxon>
        <taxon>Anguinidae</taxon>
        <taxon>Anguininae</taxon>
        <taxon>Ditylenchus</taxon>
    </lineage>
</organism>
<feature type="region of interest" description="Disordered" evidence="1">
    <location>
        <begin position="1"/>
        <end position="166"/>
    </location>
</feature>
<dbReference type="Proteomes" id="UP000887574">
    <property type="component" value="Unplaced"/>
</dbReference>
<feature type="compositionally biased region" description="Acidic residues" evidence="1">
    <location>
        <begin position="70"/>
        <end position="92"/>
    </location>
</feature>
<proteinExistence type="predicted"/>
<keyword evidence="2" id="KW-1185">Reference proteome</keyword>
<dbReference type="InterPro" id="IPR011990">
    <property type="entry name" value="TPR-like_helical_dom_sf"/>
</dbReference>
<evidence type="ECO:0000313" key="2">
    <source>
        <dbReference type="Proteomes" id="UP000887574"/>
    </source>
</evidence>
<dbReference type="WBParaSite" id="jg3998">
    <property type="protein sequence ID" value="jg3998"/>
    <property type="gene ID" value="jg3998"/>
</dbReference>